<keyword evidence="2" id="KW-1185">Reference proteome</keyword>
<dbReference type="OrthoDB" id="1750912at2759"/>
<dbReference type="EMBL" id="SZYD01000010">
    <property type="protein sequence ID" value="KAD4982817.1"/>
    <property type="molecule type" value="Genomic_DNA"/>
</dbReference>
<organism evidence="1 2">
    <name type="scientific">Mikania micrantha</name>
    <name type="common">bitter vine</name>
    <dbReference type="NCBI Taxonomy" id="192012"/>
    <lineage>
        <taxon>Eukaryota</taxon>
        <taxon>Viridiplantae</taxon>
        <taxon>Streptophyta</taxon>
        <taxon>Embryophyta</taxon>
        <taxon>Tracheophyta</taxon>
        <taxon>Spermatophyta</taxon>
        <taxon>Magnoliopsida</taxon>
        <taxon>eudicotyledons</taxon>
        <taxon>Gunneridae</taxon>
        <taxon>Pentapetalae</taxon>
        <taxon>asterids</taxon>
        <taxon>campanulids</taxon>
        <taxon>Asterales</taxon>
        <taxon>Asteraceae</taxon>
        <taxon>Asteroideae</taxon>
        <taxon>Heliantheae alliance</taxon>
        <taxon>Eupatorieae</taxon>
        <taxon>Mikania</taxon>
    </lineage>
</organism>
<protein>
    <recommendedName>
        <fullName evidence="3">Endonuclease/exonuclease/phosphatase domain-containing protein</fullName>
    </recommendedName>
</protein>
<dbReference type="SUPFAM" id="SSF56219">
    <property type="entry name" value="DNase I-like"/>
    <property type="match status" value="1"/>
</dbReference>
<proteinExistence type="predicted"/>
<sequence length="395" mass="44485">MSSEGIFRFGSSSVDASGADAVNRDSVPIGDDRINLRSEAEETILVGNLVGIDVEPYRDQLEAIIRDSSKIILNQIWGTSKLESEFVNARGRSGGLISICDPSVFSKKGSTKGENFLHVFGSVAGVHPPINVVNVYAPQDATRKRSLWDSLLSLMGNYPGFWIMLGDFNEVRDGSERWNSVFDYRGARNFNDFIFCARLQEYRMGGMKYTYMSPDGRKCSKIDQVLVCDGFFHLWPCGILTAHPRLWSDHSPVTLSTRCVDYGPSPFKFYNSWLKVEGIDEVVKGAIVNCDLSGRPDVVLMTKLRQVKAKIREWRNMRSEKEPALIVALMDDCLYYDSLAKGCTISSRVEWLGDAVAFKWDWKHDLATPDVLEDLHNCTEEIKKIKFQSLDMGRG</sequence>
<dbReference type="Gene3D" id="3.60.10.10">
    <property type="entry name" value="Endonuclease/exonuclease/phosphatase"/>
    <property type="match status" value="1"/>
</dbReference>
<dbReference type="PANTHER" id="PTHR33710">
    <property type="entry name" value="BNAC02G09200D PROTEIN"/>
    <property type="match status" value="1"/>
</dbReference>
<evidence type="ECO:0000313" key="2">
    <source>
        <dbReference type="Proteomes" id="UP000326396"/>
    </source>
</evidence>
<dbReference type="AlphaFoldDB" id="A0A5N6NND0"/>
<dbReference type="Proteomes" id="UP000326396">
    <property type="component" value="Linkage Group LG18"/>
</dbReference>
<name>A0A5N6NND0_9ASTR</name>
<dbReference type="PANTHER" id="PTHR33710:SF64">
    <property type="entry name" value="ENDONUCLEASE_EXONUCLEASE_PHOSPHATASE DOMAIN-CONTAINING PROTEIN"/>
    <property type="match status" value="1"/>
</dbReference>
<evidence type="ECO:0000313" key="1">
    <source>
        <dbReference type="EMBL" id="KAD4982817.1"/>
    </source>
</evidence>
<evidence type="ECO:0008006" key="3">
    <source>
        <dbReference type="Google" id="ProtNLM"/>
    </source>
</evidence>
<dbReference type="InterPro" id="IPR036691">
    <property type="entry name" value="Endo/exonu/phosph_ase_sf"/>
</dbReference>
<gene>
    <name evidence="1" type="ORF">E3N88_19488</name>
</gene>
<comment type="caution">
    <text evidence="1">The sequence shown here is derived from an EMBL/GenBank/DDBJ whole genome shotgun (WGS) entry which is preliminary data.</text>
</comment>
<reference evidence="1 2" key="1">
    <citation type="submission" date="2019-05" db="EMBL/GenBank/DDBJ databases">
        <title>Mikania micrantha, genome provides insights into the molecular mechanism of rapid growth.</title>
        <authorList>
            <person name="Liu B."/>
        </authorList>
    </citation>
    <scope>NUCLEOTIDE SEQUENCE [LARGE SCALE GENOMIC DNA]</scope>
    <source>
        <strain evidence="1">NLD-2019</strain>
        <tissue evidence="1">Leaf</tissue>
    </source>
</reference>
<accession>A0A5N6NND0</accession>